<evidence type="ECO:0000313" key="1">
    <source>
        <dbReference type="EMBL" id="POU64673.1"/>
    </source>
</evidence>
<dbReference type="RefSeq" id="WP_103777303.1">
    <property type="nucleotide sequence ID" value="NZ_JALNMK010000006.1"/>
</dbReference>
<dbReference type="OrthoDB" id="6637474at2"/>
<proteinExistence type="predicted"/>
<organism evidence="1 2">
    <name type="scientific">Citrobacter amalonaticus</name>
    <dbReference type="NCBI Taxonomy" id="35703"/>
    <lineage>
        <taxon>Bacteria</taxon>
        <taxon>Pseudomonadati</taxon>
        <taxon>Pseudomonadota</taxon>
        <taxon>Gammaproteobacteria</taxon>
        <taxon>Enterobacterales</taxon>
        <taxon>Enterobacteriaceae</taxon>
        <taxon>Citrobacter</taxon>
    </lineage>
</organism>
<protein>
    <submittedName>
        <fullName evidence="1">Uncharacterized protein</fullName>
    </submittedName>
</protein>
<dbReference type="AlphaFoldDB" id="A0A2S4RWJ0"/>
<reference evidence="1 2" key="1">
    <citation type="submission" date="2018-01" db="EMBL/GenBank/DDBJ databases">
        <title>Complete genome sequences of 14 Citrobacter spp. isolated from plant in Canada.</title>
        <authorList>
            <person name="Bhandare S.G."/>
            <person name="Colavecchio A."/>
            <person name="Jeukens J."/>
            <person name="Emond-Rheault J.-G."/>
            <person name="Freschi L."/>
            <person name="Hamel J."/>
            <person name="Kukavica-Ibrulj I."/>
            <person name="Levesque R."/>
            <person name="Goodridge L."/>
        </authorList>
    </citation>
    <scope>NUCLEOTIDE SEQUENCE [LARGE SCALE GENOMIC DNA]</scope>
    <source>
        <strain evidence="1 2">S1285</strain>
    </source>
</reference>
<dbReference type="EMBL" id="PQLX01000005">
    <property type="protein sequence ID" value="POU64673.1"/>
    <property type="molecule type" value="Genomic_DNA"/>
</dbReference>
<accession>A0A2S4RWJ0</accession>
<name>A0A2S4RWJ0_CITAM</name>
<dbReference type="Proteomes" id="UP000237003">
    <property type="component" value="Unassembled WGS sequence"/>
</dbReference>
<sequence>MYVNLHNLYVFKMNSYYSSRRAKNIEKSFKELFRNLSAGGAVRALKFSFVITQSNRGSTYSEDSAREHARKTHLALKHFLNHMRVLKYGKCVAGYSWLICNEKRVNRPYIYALFYIPGDASASDIAKCLSELWVRSVAKAAREGGWSDYPVVINYNTELGNIQYCRGKHPRLACCEKVQEGSFINEDLCGGISAFRYNTDNPDEFLLYLGTLQRRVRSIPGVRAWGGSALKRKH</sequence>
<comment type="caution">
    <text evidence="1">The sequence shown here is derived from an EMBL/GenBank/DDBJ whole genome shotgun (WGS) entry which is preliminary data.</text>
</comment>
<evidence type="ECO:0000313" key="2">
    <source>
        <dbReference type="Proteomes" id="UP000237003"/>
    </source>
</evidence>
<gene>
    <name evidence="1" type="ORF">C3430_16010</name>
</gene>